<dbReference type="RefSeq" id="WP_076379130.1">
    <property type="nucleotide sequence ID" value="NZ_FTMG01000031.1"/>
</dbReference>
<accession>A0ABR6PJY7</accession>
<comment type="cofactor">
    <cofactor evidence="1">
        <name>Fe(2+)</name>
        <dbReference type="ChEBI" id="CHEBI:29033"/>
    </cofactor>
</comment>
<dbReference type="Pfam" id="PF02668">
    <property type="entry name" value="TauD"/>
    <property type="match status" value="1"/>
</dbReference>
<evidence type="ECO:0000313" key="5">
    <source>
        <dbReference type="EMBL" id="MBB6109956.1"/>
    </source>
</evidence>
<organism evidence="5 6">
    <name type="scientific">Mucilaginibacter lappiensis</name>
    <dbReference type="NCBI Taxonomy" id="354630"/>
    <lineage>
        <taxon>Bacteria</taxon>
        <taxon>Pseudomonadati</taxon>
        <taxon>Bacteroidota</taxon>
        <taxon>Sphingobacteriia</taxon>
        <taxon>Sphingobacteriales</taxon>
        <taxon>Sphingobacteriaceae</taxon>
        <taxon>Mucilaginibacter</taxon>
    </lineage>
</organism>
<keyword evidence="3" id="KW-0045">Antibiotic biosynthesis</keyword>
<dbReference type="PANTHER" id="PTHR10696:SF56">
    <property type="entry name" value="TAUD_TFDA-LIKE DOMAIN-CONTAINING PROTEIN"/>
    <property type="match status" value="1"/>
</dbReference>
<dbReference type="SUPFAM" id="SSF51197">
    <property type="entry name" value="Clavaminate synthase-like"/>
    <property type="match status" value="1"/>
</dbReference>
<dbReference type="EMBL" id="JACHCB010000006">
    <property type="protein sequence ID" value="MBB6109956.1"/>
    <property type="molecule type" value="Genomic_DNA"/>
</dbReference>
<dbReference type="PANTHER" id="PTHR10696">
    <property type="entry name" value="GAMMA-BUTYROBETAINE HYDROXYLASE-RELATED"/>
    <property type="match status" value="1"/>
</dbReference>
<keyword evidence="2" id="KW-0560">Oxidoreductase</keyword>
<proteinExistence type="predicted"/>
<evidence type="ECO:0000259" key="4">
    <source>
        <dbReference type="Pfam" id="PF02668"/>
    </source>
</evidence>
<dbReference type="Proteomes" id="UP000541583">
    <property type="component" value="Unassembled WGS sequence"/>
</dbReference>
<reference evidence="5 6" key="1">
    <citation type="submission" date="2020-08" db="EMBL/GenBank/DDBJ databases">
        <title>Genomic Encyclopedia of Type Strains, Phase IV (KMG-V): Genome sequencing to study the core and pangenomes of soil and plant-associated prokaryotes.</title>
        <authorList>
            <person name="Whitman W."/>
        </authorList>
    </citation>
    <scope>NUCLEOTIDE SEQUENCE [LARGE SCALE GENOMIC DNA]</scope>
    <source>
        <strain evidence="5 6">ANJLi2</strain>
    </source>
</reference>
<evidence type="ECO:0000313" key="6">
    <source>
        <dbReference type="Proteomes" id="UP000541583"/>
    </source>
</evidence>
<evidence type="ECO:0000256" key="1">
    <source>
        <dbReference type="ARBA" id="ARBA00001954"/>
    </source>
</evidence>
<feature type="domain" description="TauD/TfdA-like" evidence="4">
    <location>
        <begin position="40"/>
        <end position="329"/>
    </location>
</feature>
<dbReference type="InterPro" id="IPR042098">
    <property type="entry name" value="TauD-like_sf"/>
</dbReference>
<dbReference type="InterPro" id="IPR003819">
    <property type="entry name" value="TauD/TfdA-like"/>
</dbReference>
<sequence length="349" mass="39668">MNNLSKLKNIQSSSAVISDQSLVVKEFLSASQFPLVIRPRYKGVDLVDWVKKSRAEFEGELLLHGGLLLRGFGIGTLDDFGRFVDAFDSAPIAYMFRSSPRHELDEKVKNVYNSTNYPKGESINLHNESSYSRSWGMKILFCCLQPADEGGETPIADSRKILASIHPDLVNKFKEKGVLYKRTLIKDIGMSWQEVFQTDDPKMVETVCNKNNIKYDFVSDDHLNIEWVKPAVYLHPVSKEATWFNHVYFFNKYSRYEELGLAYTEEVSSDLIHTDTLFGDGTTISLDEYLEIKRAYNLNKIAFEYEKGDIIYLDNMLAAHGRNPYAGKRLVATAIIEPAGDNLTSSINL</sequence>
<dbReference type="Gene3D" id="3.60.130.10">
    <property type="entry name" value="Clavaminate synthase-like"/>
    <property type="match status" value="1"/>
</dbReference>
<dbReference type="InterPro" id="IPR050411">
    <property type="entry name" value="AlphaKG_dependent_hydroxylases"/>
</dbReference>
<evidence type="ECO:0000256" key="2">
    <source>
        <dbReference type="ARBA" id="ARBA00023002"/>
    </source>
</evidence>
<evidence type="ECO:0000256" key="3">
    <source>
        <dbReference type="ARBA" id="ARBA00023194"/>
    </source>
</evidence>
<protein>
    <recommendedName>
        <fullName evidence="4">TauD/TfdA-like domain-containing protein</fullName>
    </recommendedName>
</protein>
<comment type="caution">
    <text evidence="5">The sequence shown here is derived from an EMBL/GenBank/DDBJ whole genome shotgun (WGS) entry which is preliminary data.</text>
</comment>
<name>A0ABR6PJY7_9SPHI</name>
<keyword evidence="6" id="KW-1185">Reference proteome</keyword>
<gene>
    <name evidence="5" type="ORF">HDF23_002712</name>
</gene>